<feature type="transmembrane region" description="Helical" evidence="1">
    <location>
        <begin position="79"/>
        <end position="98"/>
    </location>
</feature>
<comment type="caution">
    <text evidence="2">The sequence shown here is derived from an EMBL/GenBank/DDBJ whole genome shotgun (WGS) entry which is preliminary data.</text>
</comment>
<name>A0A830H945_9CHLO</name>
<evidence type="ECO:0000313" key="3">
    <source>
        <dbReference type="Proteomes" id="UP000660262"/>
    </source>
</evidence>
<keyword evidence="3" id="KW-1185">Reference proteome</keyword>
<proteinExistence type="predicted"/>
<dbReference type="OrthoDB" id="565901at2759"/>
<keyword evidence="1" id="KW-0812">Transmembrane</keyword>
<dbReference type="Proteomes" id="UP000660262">
    <property type="component" value="Unassembled WGS sequence"/>
</dbReference>
<gene>
    <name evidence="2" type="ORF">PPROV_000089700</name>
</gene>
<reference evidence="2" key="1">
    <citation type="submission" date="2020-10" db="EMBL/GenBank/DDBJ databases">
        <title>Unveiling of a novel bifunctional photoreceptor, Dualchrome1, isolated from a cosmopolitan green alga.</title>
        <authorList>
            <person name="Suzuki S."/>
            <person name="Kawachi M."/>
        </authorList>
    </citation>
    <scope>NUCLEOTIDE SEQUENCE</scope>
    <source>
        <strain evidence="2">NIES 2893</strain>
    </source>
</reference>
<sequence length="127" mass="14459">MRVRGPFREDMPVEYGPDWYEATRQAWQNNDPAEEAKWRRLVNFKVNHGVERKDLYTENFDGDTWNHQGDGSPADTLRMLGTISAVLIVASVVIGFNARIEPRMTNRYPDAIEQVYGTGAVVAPFEA</sequence>
<evidence type="ECO:0000313" key="2">
    <source>
        <dbReference type="EMBL" id="GHP02141.1"/>
    </source>
</evidence>
<evidence type="ECO:0000256" key="1">
    <source>
        <dbReference type="SAM" id="Phobius"/>
    </source>
</evidence>
<dbReference type="EMBL" id="BNJQ01000002">
    <property type="protein sequence ID" value="GHP02141.1"/>
    <property type="molecule type" value="Genomic_DNA"/>
</dbReference>
<keyword evidence="1" id="KW-1133">Transmembrane helix</keyword>
<keyword evidence="1" id="KW-0472">Membrane</keyword>
<accession>A0A830H945</accession>
<protein>
    <submittedName>
        <fullName evidence="2">Uncharacterized protein</fullName>
    </submittedName>
</protein>
<organism evidence="2 3">
    <name type="scientific">Pycnococcus provasolii</name>
    <dbReference type="NCBI Taxonomy" id="41880"/>
    <lineage>
        <taxon>Eukaryota</taxon>
        <taxon>Viridiplantae</taxon>
        <taxon>Chlorophyta</taxon>
        <taxon>Pseudoscourfieldiophyceae</taxon>
        <taxon>Pseudoscourfieldiales</taxon>
        <taxon>Pycnococcaceae</taxon>
        <taxon>Pycnococcus</taxon>
    </lineage>
</organism>
<dbReference type="AlphaFoldDB" id="A0A830H945"/>